<dbReference type="Pfam" id="PF07714">
    <property type="entry name" value="PK_Tyr_Ser-Thr"/>
    <property type="match status" value="1"/>
</dbReference>
<name>A0AAD1ZJ40_9LAMI</name>
<accession>A0AAD1ZJ40</accession>
<feature type="domain" description="Serine-threonine/tyrosine-protein kinase catalytic" evidence="1">
    <location>
        <begin position="157"/>
        <end position="214"/>
    </location>
</feature>
<dbReference type="InterPro" id="IPR050994">
    <property type="entry name" value="At_inactive_RLKs"/>
</dbReference>
<dbReference type="GO" id="GO:0004672">
    <property type="term" value="F:protein kinase activity"/>
    <property type="evidence" value="ECO:0007669"/>
    <property type="project" value="InterPro"/>
</dbReference>
<dbReference type="PANTHER" id="PTHR48010">
    <property type="entry name" value="OS05G0588300 PROTEIN"/>
    <property type="match status" value="1"/>
</dbReference>
<dbReference type="Proteomes" id="UP000834106">
    <property type="component" value="Chromosome 9"/>
</dbReference>
<dbReference type="AlphaFoldDB" id="A0AAD1ZJ40"/>
<organism evidence="2 3">
    <name type="scientific">Fraxinus pennsylvanica</name>
    <dbReference type="NCBI Taxonomy" id="56036"/>
    <lineage>
        <taxon>Eukaryota</taxon>
        <taxon>Viridiplantae</taxon>
        <taxon>Streptophyta</taxon>
        <taxon>Embryophyta</taxon>
        <taxon>Tracheophyta</taxon>
        <taxon>Spermatophyta</taxon>
        <taxon>Magnoliopsida</taxon>
        <taxon>eudicotyledons</taxon>
        <taxon>Gunneridae</taxon>
        <taxon>Pentapetalae</taxon>
        <taxon>asterids</taxon>
        <taxon>lamiids</taxon>
        <taxon>Lamiales</taxon>
        <taxon>Oleaceae</taxon>
        <taxon>Oleeae</taxon>
        <taxon>Fraxinus</taxon>
    </lineage>
</organism>
<evidence type="ECO:0000259" key="1">
    <source>
        <dbReference type="Pfam" id="PF07714"/>
    </source>
</evidence>
<dbReference type="Gene3D" id="3.30.200.20">
    <property type="entry name" value="Phosphorylase Kinase, domain 1"/>
    <property type="match status" value="1"/>
</dbReference>
<gene>
    <name evidence="2" type="ORF">FPE_LOCUS15610</name>
</gene>
<dbReference type="InterPro" id="IPR011009">
    <property type="entry name" value="Kinase-like_dom_sf"/>
</dbReference>
<evidence type="ECO:0000313" key="2">
    <source>
        <dbReference type="EMBL" id="CAI9768180.1"/>
    </source>
</evidence>
<dbReference type="Gene3D" id="1.10.510.10">
    <property type="entry name" value="Transferase(Phosphotransferase) domain 1"/>
    <property type="match status" value="1"/>
</dbReference>
<protein>
    <recommendedName>
        <fullName evidence="1">Serine-threonine/tyrosine-protein kinase catalytic domain-containing protein</fullName>
    </recommendedName>
</protein>
<dbReference type="SUPFAM" id="SSF56112">
    <property type="entry name" value="Protein kinase-like (PK-like)"/>
    <property type="match status" value="1"/>
</dbReference>
<proteinExistence type="predicted"/>
<sequence length="234" mass="26213">MSNIYDNWERLVEAVIRREQLWQMFHDQSPSDSSITSDISFNSQVLDVPFDFSSPGGSSQYQQLPSPAGFSPVFDLEDMLRSSGKFLGMGTFGSAYMSAMDNGITVMLKRLNEVNISKKKFRKHMEVIGNIRHDNYGCMSDLGLASMIPSPIMRNAGYHASEVTSTQNVSQAFDVYSFGILLLELLTRKSPLHAIGGNEAVDLVKLVNSVNAKEQTANVFDVELLRDRNIEEKW</sequence>
<keyword evidence="3" id="KW-1185">Reference proteome</keyword>
<dbReference type="InterPro" id="IPR001245">
    <property type="entry name" value="Ser-Thr/Tyr_kinase_cat_dom"/>
</dbReference>
<dbReference type="EMBL" id="OU503044">
    <property type="protein sequence ID" value="CAI9768180.1"/>
    <property type="molecule type" value="Genomic_DNA"/>
</dbReference>
<reference evidence="2" key="1">
    <citation type="submission" date="2023-05" db="EMBL/GenBank/DDBJ databases">
        <authorList>
            <person name="Huff M."/>
        </authorList>
    </citation>
    <scope>NUCLEOTIDE SEQUENCE</scope>
</reference>
<dbReference type="PANTHER" id="PTHR48010:SF1">
    <property type="entry name" value="PROTEIN KINASE DOMAIN-CONTAINING PROTEIN"/>
    <property type="match status" value="1"/>
</dbReference>
<evidence type="ECO:0000313" key="3">
    <source>
        <dbReference type="Proteomes" id="UP000834106"/>
    </source>
</evidence>